<protein>
    <recommendedName>
        <fullName evidence="4">DNA helicase loader</fullName>
    </recommendedName>
</protein>
<dbReference type="InterPro" id="IPR015086">
    <property type="entry name" value="Phage_T4_Gp59_C"/>
</dbReference>
<proteinExistence type="inferred from homology"/>
<feature type="domain" description="Bacteriophage T4 Gp59 helicase assembly protein C-terminal" evidence="2">
    <location>
        <begin position="113"/>
        <end position="215"/>
    </location>
</feature>
<dbReference type="PIRSF" id="PIRSF004374">
    <property type="entry name" value="Phage-associated_Gp59"/>
    <property type="match status" value="1"/>
</dbReference>
<dbReference type="SUPFAM" id="SSF48493">
    <property type="entry name" value="gene 59 helicase assembly protein"/>
    <property type="match status" value="1"/>
</dbReference>
<gene>
    <name evidence="3" type="ORF">NPHMPGLK_00167</name>
</gene>
<evidence type="ECO:0000259" key="1">
    <source>
        <dbReference type="Pfam" id="PF08993"/>
    </source>
</evidence>
<dbReference type="InterPro" id="IPR008944">
    <property type="entry name" value="Phage_T4_Gp59"/>
</dbReference>
<dbReference type="Gene3D" id="1.10.220.50">
    <property type="entry name" value="Bacteriophage T4, Gp59, helicase assembly protein, C-terminal domain"/>
    <property type="match status" value="1"/>
</dbReference>
<dbReference type="InterPro" id="IPR023197">
    <property type="entry name" value="Phage_T4_Gp59_dom_sf"/>
</dbReference>
<evidence type="ECO:0000259" key="2">
    <source>
        <dbReference type="Pfam" id="PF08994"/>
    </source>
</evidence>
<reference evidence="3" key="1">
    <citation type="submission" date="2022-09" db="EMBL/GenBank/DDBJ databases">
        <title>On Diversity and Genetic Richness: Insights on Aeromonad Phage Diversity through Physicochemical and Molecular Analysis.</title>
        <authorList>
            <person name="Papa D.M."/>
            <person name="Rousseau G."/>
            <person name="Tremblay D."/>
            <person name="Labrie S."/>
            <person name="Gutierrez T.A."/>
            <person name="Ramos J.D."/>
            <person name="Moineau S."/>
        </authorList>
    </citation>
    <scope>NUCLEOTIDE SEQUENCE</scope>
</reference>
<feature type="domain" description="Bacteriophage T4 Gp59 helicase assembly protein N-terminal" evidence="1">
    <location>
        <begin position="15"/>
        <end position="105"/>
    </location>
</feature>
<dbReference type="Pfam" id="PF08994">
    <property type="entry name" value="T4_Gp59_C"/>
    <property type="match status" value="1"/>
</dbReference>
<sequence>MIALRYPPRPDRFISAKGAFMLYLMIKQHMAGKYDVIKYSWGMKVTDATFNKRKDKYFFEKLSNKFHLKDMVEIYLATFIENPSGWAGDLVSDEAMTAHRELLGRHLRFPNIYREDIKNIVYFAEKLDVPLGKIMEYNTDKMTSPIFKLLQSGMISIETFLVIDSFLGILDKHDAMMSGDIIWQNWHTKLSGYRKLVVINKDTAKRKFIEHVKAFKDQV</sequence>
<evidence type="ECO:0008006" key="4">
    <source>
        <dbReference type="Google" id="ProtNLM"/>
    </source>
</evidence>
<organism evidence="3">
    <name type="scientific">Aeromonas phage vB_AehM_DM2</name>
    <dbReference type="NCBI Taxonomy" id="2973716"/>
    <lineage>
        <taxon>Viruses</taxon>
        <taxon>Duplodnaviria</taxon>
        <taxon>Heunggongvirae</taxon>
        <taxon>Uroviricota</taxon>
        <taxon>Caudoviricetes</taxon>
        <taxon>Pantevenvirales</taxon>
        <taxon>Straboviridae</taxon>
        <taxon>Biquartavirus</taxon>
    </lineage>
</organism>
<dbReference type="InterPro" id="IPR015085">
    <property type="entry name" value="Phage_T4_Gp59_N"/>
</dbReference>
<dbReference type="InterPro" id="IPR037082">
    <property type="entry name" value="Phage_T4_Gp59_C_sf"/>
</dbReference>
<evidence type="ECO:0000313" key="3">
    <source>
        <dbReference type="EMBL" id="UYD60502.1"/>
    </source>
</evidence>
<accession>A0AA95C431</accession>
<dbReference type="HAMAP" id="MF_04156">
    <property type="entry name" value="HELIC_LOADER_T4"/>
    <property type="match status" value="1"/>
</dbReference>
<dbReference type="Pfam" id="PF08993">
    <property type="entry name" value="T4_Gp59_N"/>
    <property type="match status" value="1"/>
</dbReference>
<dbReference type="Gene3D" id="1.10.8.60">
    <property type="match status" value="1"/>
</dbReference>
<dbReference type="EMBL" id="OP380605">
    <property type="protein sequence ID" value="UYD60502.1"/>
    <property type="molecule type" value="Genomic_DNA"/>
</dbReference>
<name>A0AA95C431_9CAUD</name>